<evidence type="ECO:0000313" key="8">
    <source>
        <dbReference type="Proteomes" id="UP000033618"/>
    </source>
</evidence>
<sequence>MAILKNIRLASRTGAESRGHSHGTQRRLVRTLLAAVVGASVLVAVPAAFAQTPAKVSGTPYLLGVSGPLTGQDAQYGEQWKRGFDLALEDVNSNGGIKGRPLAYDFEDSRSDPRQSIAIAQKFVGNRDILMELGDFSSAASMAASPIYQRGKLVQFGFTNSHPDFTKGGDYMWSTAVTQAEEQPLLAHYAVKDLGFNRIAVLYLNTDWGQTSKAILTKTIEADGAKVVAAEGYQPTDKDFRATLVRINAANPDAVVLISYYADGAQIVRQARGAGLKQPIAAVGSIYSPKFLELAGEAANGVYTQSNFFPQDPRPNVQEFVKRYKAKYNTEPGFFAARAYDAVMVAAYTLREAKAPTRQGVHDELAVIRNVPSVIYNQITFDPATRRVAGANTISLQVKDGKFALWDKQPAHPQP</sequence>
<comment type="similarity">
    <text evidence="1">Belongs to the leucine-binding protein family.</text>
</comment>
<dbReference type="Pfam" id="PF13458">
    <property type="entry name" value="Peripla_BP_6"/>
    <property type="match status" value="1"/>
</dbReference>
<gene>
    <name evidence="7" type="ORF">WM40_02505</name>
</gene>
<dbReference type="OrthoDB" id="9783240at2"/>
<dbReference type="AlphaFoldDB" id="A0A0F5K475"/>
<reference evidence="7 8" key="1">
    <citation type="submission" date="2015-03" db="EMBL/GenBank/DDBJ databases">
        <title>Draft Genome Sequence of Burkholderia andropogonis type strain ICMP2807, isolated from Sorghum bicolor.</title>
        <authorList>
            <person name="Lopes-Santos L."/>
            <person name="Castro D.B."/>
            <person name="Ottoboni L.M."/>
            <person name="Park D."/>
            <person name="Weirc B.S."/>
            <person name="Destefano S.A."/>
        </authorList>
    </citation>
    <scope>NUCLEOTIDE SEQUENCE [LARGE SCALE GENOMIC DNA]</scope>
    <source>
        <strain evidence="7 8">ICMP2807</strain>
    </source>
</reference>
<dbReference type="Proteomes" id="UP000033618">
    <property type="component" value="Unassembled WGS sequence"/>
</dbReference>
<dbReference type="EMBL" id="LAQU01000002">
    <property type="protein sequence ID" value="KKB64893.1"/>
    <property type="molecule type" value="Genomic_DNA"/>
</dbReference>
<keyword evidence="5" id="KW-1133">Transmembrane helix</keyword>
<keyword evidence="3" id="KW-0732">Signal</keyword>
<evidence type="ECO:0000256" key="4">
    <source>
        <dbReference type="ARBA" id="ARBA00022970"/>
    </source>
</evidence>
<protein>
    <submittedName>
        <fullName evidence="7">ABC transporter substrate-binding protein</fullName>
    </submittedName>
</protein>
<feature type="domain" description="Leucine-binding protein" evidence="6">
    <location>
        <begin position="63"/>
        <end position="399"/>
    </location>
</feature>
<dbReference type="STRING" id="28092.WM40_02505"/>
<dbReference type="RefSeq" id="WP_046152067.1">
    <property type="nucleotide sequence ID" value="NZ_CADFGU010000004.1"/>
</dbReference>
<dbReference type="InterPro" id="IPR051010">
    <property type="entry name" value="BCAA_transport"/>
</dbReference>
<evidence type="ECO:0000256" key="1">
    <source>
        <dbReference type="ARBA" id="ARBA00010062"/>
    </source>
</evidence>
<dbReference type="PATRIC" id="fig|28092.6.peg.583"/>
<dbReference type="InterPro" id="IPR028082">
    <property type="entry name" value="Peripla_BP_I"/>
</dbReference>
<dbReference type="GO" id="GO:0006865">
    <property type="term" value="P:amino acid transport"/>
    <property type="evidence" value="ECO:0007669"/>
    <property type="project" value="UniProtKB-KW"/>
</dbReference>
<dbReference type="SUPFAM" id="SSF53822">
    <property type="entry name" value="Periplasmic binding protein-like I"/>
    <property type="match status" value="1"/>
</dbReference>
<dbReference type="CDD" id="cd06349">
    <property type="entry name" value="PBP1_ABC_HAAT-like"/>
    <property type="match status" value="1"/>
</dbReference>
<keyword evidence="4" id="KW-0029">Amino-acid transport</keyword>
<name>A0A0F5K475_9BURK</name>
<dbReference type="PANTHER" id="PTHR30483:SF6">
    <property type="entry name" value="PERIPLASMIC BINDING PROTEIN OF ABC TRANSPORTER FOR NATURAL AMINO ACIDS"/>
    <property type="match status" value="1"/>
</dbReference>
<keyword evidence="5" id="KW-0812">Transmembrane</keyword>
<dbReference type="PANTHER" id="PTHR30483">
    <property type="entry name" value="LEUCINE-SPECIFIC-BINDING PROTEIN"/>
    <property type="match status" value="1"/>
</dbReference>
<accession>A0A0F5K475</accession>
<keyword evidence="8" id="KW-1185">Reference proteome</keyword>
<evidence type="ECO:0000256" key="2">
    <source>
        <dbReference type="ARBA" id="ARBA00022448"/>
    </source>
</evidence>
<evidence type="ECO:0000259" key="6">
    <source>
        <dbReference type="Pfam" id="PF13458"/>
    </source>
</evidence>
<evidence type="ECO:0000313" key="7">
    <source>
        <dbReference type="EMBL" id="KKB64893.1"/>
    </source>
</evidence>
<proteinExistence type="inferred from homology"/>
<keyword evidence="2" id="KW-0813">Transport</keyword>
<dbReference type="Gene3D" id="3.40.50.2300">
    <property type="match status" value="2"/>
</dbReference>
<organism evidence="7 8">
    <name type="scientific">Robbsia andropogonis</name>
    <dbReference type="NCBI Taxonomy" id="28092"/>
    <lineage>
        <taxon>Bacteria</taxon>
        <taxon>Pseudomonadati</taxon>
        <taxon>Pseudomonadota</taxon>
        <taxon>Betaproteobacteria</taxon>
        <taxon>Burkholderiales</taxon>
        <taxon>Burkholderiaceae</taxon>
        <taxon>Robbsia</taxon>
    </lineage>
</organism>
<evidence type="ECO:0000256" key="5">
    <source>
        <dbReference type="SAM" id="Phobius"/>
    </source>
</evidence>
<dbReference type="InterPro" id="IPR000709">
    <property type="entry name" value="Leu_Ile_Val-bd"/>
</dbReference>
<dbReference type="InterPro" id="IPR028081">
    <property type="entry name" value="Leu-bd"/>
</dbReference>
<keyword evidence="5" id="KW-0472">Membrane</keyword>
<feature type="transmembrane region" description="Helical" evidence="5">
    <location>
        <begin position="28"/>
        <end position="49"/>
    </location>
</feature>
<evidence type="ECO:0000256" key="3">
    <source>
        <dbReference type="ARBA" id="ARBA00022729"/>
    </source>
</evidence>
<comment type="caution">
    <text evidence="7">The sequence shown here is derived from an EMBL/GenBank/DDBJ whole genome shotgun (WGS) entry which is preliminary data.</text>
</comment>
<dbReference type="PRINTS" id="PR00337">
    <property type="entry name" value="LEUILEVALBP"/>
</dbReference>